<dbReference type="EMBL" id="PVTI01000025">
    <property type="protein sequence ID" value="PRY54134.1"/>
    <property type="molecule type" value="Genomic_DNA"/>
</dbReference>
<name>A0A2T0U896_9MICO</name>
<organism evidence="2 3">
    <name type="scientific">Knoellia remsis</name>
    <dbReference type="NCBI Taxonomy" id="407159"/>
    <lineage>
        <taxon>Bacteria</taxon>
        <taxon>Bacillati</taxon>
        <taxon>Actinomycetota</taxon>
        <taxon>Actinomycetes</taxon>
        <taxon>Micrococcales</taxon>
        <taxon>Intrasporangiaceae</taxon>
        <taxon>Knoellia</taxon>
    </lineage>
</organism>
<accession>A0A2T0U896</accession>
<protein>
    <submittedName>
        <fullName evidence="2">Uncharacterized protein</fullName>
    </submittedName>
</protein>
<dbReference type="RefSeq" id="WP_106298535.1">
    <property type="nucleotide sequence ID" value="NZ_PVTI01000025.1"/>
</dbReference>
<dbReference type="AlphaFoldDB" id="A0A2T0U896"/>
<dbReference type="OrthoDB" id="2895671at2"/>
<feature type="region of interest" description="Disordered" evidence="1">
    <location>
        <begin position="82"/>
        <end position="122"/>
    </location>
</feature>
<evidence type="ECO:0000313" key="3">
    <source>
        <dbReference type="Proteomes" id="UP000237822"/>
    </source>
</evidence>
<reference evidence="2 3" key="1">
    <citation type="submission" date="2018-03" db="EMBL/GenBank/DDBJ databases">
        <title>Genomic Encyclopedia of Archaeal and Bacterial Type Strains, Phase II (KMG-II): from individual species to whole genera.</title>
        <authorList>
            <person name="Goeker M."/>
        </authorList>
    </citation>
    <scope>NUCLEOTIDE SEQUENCE [LARGE SCALE GENOMIC DNA]</scope>
    <source>
        <strain evidence="2 3">ATCC BAA-1496</strain>
    </source>
</reference>
<keyword evidence="3" id="KW-1185">Reference proteome</keyword>
<comment type="caution">
    <text evidence="2">The sequence shown here is derived from an EMBL/GenBank/DDBJ whole genome shotgun (WGS) entry which is preliminary data.</text>
</comment>
<proteinExistence type="predicted"/>
<evidence type="ECO:0000313" key="2">
    <source>
        <dbReference type="EMBL" id="PRY54134.1"/>
    </source>
</evidence>
<sequence length="122" mass="12455">MTDTEAAPRSTTIDAREGGIMTTEVGTITGRVEVETALDGETPMTRVRYEGADEWYTPEGLTPPTAPDADLATVHDAAVAELSTPAPSAARAEEDAADPAPGTAPRQDATDPAAGGFGSALN</sequence>
<dbReference type="Proteomes" id="UP000237822">
    <property type="component" value="Unassembled WGS sequence"/>
</dbReference>
<gene>
    <name evidence="2" type="ORF">BCF74_12544</name>
</gene>
<evidence type="ECO:0000256" key="1">
    <source>
        <dbReference type="SAM" id="MobiDB-lite"/>
    </source>
</evidence>